<reference evidence="1 2" key="1">
    <citation type="journal article" date="2021" name="Commun. Biol.">
        <title>Genomic insights into the host specific adaptation of the Pneumocystis genus.</title>
        <authorList>
            <person name="Cisse O.H."/>
            <person name="Ma L."/>
            <person name="Dekker J.P."/>
            <person name="Khil P.P."/>
            <person name="Youn J.-H."/>
            <person name="Brenchley J.M."/>
            <person name="Blair R."/>
            <person name="Pahar B."/>
            <person name="Chabe M."/>
            <person name="Van Rompay K.K.A."/>
            <person name="Keesler R."/>
            <person name="Sukura A."/>
            <person name="Hirsch V."/>
            <person name="Kutty G."/>
            <person name="Liu Y."/>
            <person name="Peng L."/>
            <person name="Chen J."/>
            <person name="Song J."/>
            <person name="Weissenbacher-Lang C."/>
            <person name="Xu J."/>
            <person name="Upham N.S."/>
            <person name="Stajich J.E."/>
            <person name="Cuomo C.A."/>
            <person name="Cushion M.T."/>
            <person name="Kovacs J.A."/>
        </authorList>
    </citation>
    <scope>NUCLEOTIDE SEQUENCE [LARGE SCALE GENOMIC DNA]</scope>
    <source>
        <strain evidence="1 2">RABM</strain>
    </source>
</reference>
<protein>
    <submittedName>
        <fullName evidence="1">Uncharacterized protein</fullName>
    </submittedName>
</protein>
<dbReference type="EMBL" id="JABTEG010000004">
    <property type="protein sequence ID" value="KAG4305299.1"/>
    <property type="molecule type" value="Genomic_DNA"/>
</dbReference>
<evidence type="ECO:0000313" key="1">
    <source>
        <dbReference type="EMBL" id="KAG4305299.1"/>
    </source>
</evidence>
<organism evidence="1 2">
    <name type="scientific">Pneumocystis oryctolagi</name>
    <dbReference type="NCBI Taxonomy" id="42067"/>
    <lineage>
        <taxon>Eukaryota</taxon>
        <taxon>Fungi</taxon>
        <taxon>Dikarya</taxon>
        <taxon>Ascomycota</taxon>
        <taxon>Taphrinomycotina</taxon>
        <taxon>Pneumocystomycetes</taxon>
        <taxon>Pneumocystaceae</taxon>
        <taxon>Pneumocystis</taxon>
    </lineage>
</organism>
<keyword evidence="2" id="KW-1185">Reference proteome</keyword>
<evidence type="ECO:0000313" key="2">
    <source>
        <dbReference type="Proteomes" id="UP000768646"/>
    </source>
</evidence>
<gene>
    <name evidence="1" type="ORF">PORY_001469</name>
</gene>
<dbReference type="Proteomes" id="UP000768646">
    <property type="component" value="Unassembled WGS sequence"/>
</dbReference>
<name>A0ACB7CI91_9ASCO</name>
<accession>A0ACB7CI91</accession>
<proteinExistence type="predicted"/>
<sequence>MSHQNLVAVEEENQERTPANLPCNPSSPEDLSNKNKDDKLAGFLSSVTNLLNTIIGSGVLAMPYAMSLMGVTLGVFVIILSGITSALGLYFLGCSAAKLERGKASFSSVSMITYPSAAILFDLTIGVQCFGVCVSYLILMGDIMPQILKTFNSSISDTSYLVNPRFWNTIFIFILSPFAFFRRLDSFRYISFFAMVSISYMALIIIVYFFRENVWTTGTKVHLFKVKGVSHFFSAISIYAFTFACHQNMFPIVNEIRDNSRKNILSVVVVSVGISFVIYLLVSLIGYLSFGVNVPGNIVLAYKYSIPVLIARIGIVILIAFSYPLQFYPARTSFDKILWRPKFFATENKSKFYGSLRFNLLSFFMLLFSYILAMVIGSFEIVLAYIGSISSVTCFIIPGLFYNKLAYCPDVLYKKDPQDNEQGSDDSQLIEKKKFTKTWYLQKTAVFLCIYGIFILIACLISNIIDTIKK</sequence>
<comment type="caution">
    <text evidence="1">The sequence shown here is derived from an EMBL/GenBank/DDBJ whole genome shotgun (WGS) entry which is preliminary data.</text>
</comment>